<evidence type="ECO:0000313" key="1">
    <source>
        <dbReference type="EMBL" id="DAG06045.1"/>
    </source>
</evidence>
<dbReference type="EMBL" id="BK016265">
    <property type="protein sequence ID" value="DAG06045.1"/>
    <property type="molecule type" value="Genomic_DNA"/>
</dbReference>
<name>A0A8S5VH11_9CAUD</name>
<reference evidence="1" key="1">
    <citation type="journal article" date="2021" name="Proc. Natl. Acad. Sci. U.S.A.">
        <title>A Catalog of Tens of Thousands of Viruses from Human Metagenomes Reveals Hidden Associations with Chronic Diseases.</title>
        <authorList>
            <person name="Tisza M.J."/>
            <person name="Buck C.B."/>
        </authorList>
    </citation>
    <scope>NUCLEOTIDE SEQUENCE</scope>
    <source>
        <strain evidence="1">CtkfK18</strain>
    </source>
</reference>
<proteinExistence type="predicted"/>
<accession>A0A8S5VH11</accession>
<organism evidence="1">
    <name type="scientific">Myoviridae sp. ctkfK18</name>
    <dbReference type="NCBI Taxonomy" id="2825165"/>
    <lineage>
        <taxon>Viruses</taxon>
        <taxon>Duplodnaviria</taxon>
        <taxon>Heunggongvirae</taxon>
        <taxon>Uroviricota</taxon>
        <taxon>Caudoviricetes</taxon>
    </lineage>
</organism>
<protein>
    <submittedName>
        <fullName evidence="1">Uncharacterized protein</fullName>
    </submittedName>
</protein>
<sequence length="226" mass="27283">MGFKSNITNIIMIIMNDVEDKSYDDIMEKYRRITKNIEDSHAKIYNDNIYSNKDMLEMCELSIKYKNKPVIELLESINEPDKVDVKIQEFKNNNEYYESILEILVEIRQLHNLLSYFYTYELVNEYFKGENMEYHTKDGNFLYVIIVWFIIYYEYYRTTKDHLGEYYYDDEYCIGFITNAFKDMINDEENHRDVLGGIEITKELSIIDDTQYNKLINIYNSISHKS</sequence>